<dbReference type="STRING" id="1414854.GQ61_08900"/>
<gene>
    <name evidence="8" type="ORF">GQ61_08900</name>
</gene>
<protein>
    <recommendedName>
        <fullName evidence="7">EamA domain-containing protein</fullName>
    </recommendedName>
</protein>
<dbReference type="InterPro" id="IPR050638">
    <property type="entry name" value="AA-Vitamin_Transporters"/>
</dbReference>
<evidence type="ECO:0000259" key="7">
    <source>
        <dbReference type="Pfam" id="PF00892"/>
    </source>
</evidence>
<organism evidence="8 9">
    <name type="scientific">Candidatus Nucleicultrix amoebiphila FS5</name>
    <dbReference type="NCBI Taxonomy" id="1414854"/>
    <lineage>
        <taxon>Bacteria</taxon>
        <taxon>Pseudomonadati</taxon>
        <taxon>Pseudomonadota</taxon>
        <taxon>Alphaproteobacteria</taxon>
        <taxon>Holosporales</taxon>
        <taxon>Candidatus Nucleicultricaceae</taxon>
        <taxon>Candidatus Nucleicultrix</taxon>
    </lineage>
</organism>
<feature type="transmembrane region" description="Helical" evidence="6">
    <location>
        <begin position="118"/>
        <end position="136"/>
    </location>
</feature>
<dbReference type="PANTHER" id="PTHR32322">
    <property type="entry name" value="INNER MEMBRANE TRANSPORTER"/>
    <property type="match status" value="1"/>
</dbReference>
<evidence type="ECO:0000256" key="4">
    <source>
        <dbReference type="ARBA" id="ARBA00022989"/>
    </source>
</evidence>
<dbReference type="RefSeq" id="WP_085784947.1">
    <property type="nucleotide sequence ID" value="NZ_CP008743.1"/>
</dbReference>
<dbReference type="OrthoDB" id="2352272at2"/>
<keyword evidence="3 6" id="KW-0812">Transmembrane</keyword>
<dbReference type="InterPro" id="IPR037185">
    <property type="entry name" value="EmrE-like"/>
</dbReference>
<feature type="transmembrane region" description="Helical" evidence="6">
    <location>
        <begin position="213"/>
        <end position="233"/>
    </location>
</feature>
<name>A0A1W6N6L1_9PROT</name>
<feature type="domain" description="EamA" evidence="7">
    <location>
        <begin position="150"/>
        <end position="286"/>
    </location>
</feature>
<accession>A0A1W6N6L1</accession>
<dbReference type="Pfam" id="PF00892">
    <property type="entry name" value="EamA"/>
    <property type="match status" value="2"/>
</dbReference>
<proteinExistence type="inferred from homology"/>
<evidence type="ECO:0000256" key="6">
    <source>
        <dbReference type="SAM" id="Phobius"/>
    </source>
</evidence>
<feature type="transmembrane region" description="Helical" evidence="6">
    <location>
        <begin position="188"/>
        <end position="207"/>
    </location>
</feature>
<dbReference type="SUPFAM" id="SSF103481">
    <property type="entry name" value="Multidrug resistance efflux transporter EmrE"/>
    <property type="match status" value="2"/>
</dbReference>
<evidence type="ECO:0000256" key="5">
    <source>
        <dbReference type="ARBA" id="ARBA00023136"/>
    </source>
</evidence>
<evidence type="ECO:0000313" key="9">
    <source>
        <dbReference type="Proteomes" id="UP000237351"/>
    </source>
</evidence>
<feature type="transmembrane region" description="Helical" evidence="6">
    <location>
        <begin position="268"/>
        <end position="288"/>
    </location>
</feature>
<evidence type="ECO:0000313" key="8">
    <source>
        <dbReference type="EMBL" id="ARN85386.1"/>
    </source>
</evidence>
<sequence>MLLVLCYLGTILIWGSTWYLIKFQLGVVPVELSSAYRFILAAFILFGWCYWRGLNIKFSIKTHFTLLCMGFFMFSLNYIMFYCAASYVISGLNAVLFSCVIFWNILNARLFLRQQVHLFIFIGATIGVSGLIFIFLPELLKVNFDRQFLIGVGFGSLGAFSASLGNILSAKHSRDGIGITEGNAWGMLYGGIISFIIAMAQGKAIIFDFSLTYMSSLFYLVFFGSIVAFGCYLTLIKKIGADKGAYALILTPLVALIISQFFESFVWTFWSFLGMILLIFGNIIILWGKKRKVS</sequence>
<dbReference type="Proteomes" id="UP000237351">
    <property type="component" value="Chromosome"/>
</dbReference>
<reference evidence="8 9" key="1">
    <citation type="submission" date="2014-06" db="EMBL/GenBank/DDBJ databases">
        <title>The genome of the endonuclear symbiont Nucleicultrix amoebiphila.</title>
        <authorList>
            <person name="Schulz F."/>
            <person name="Horn M."/>
        </authorList>
    </citation>
    <scope>NUCLEOTIDE SEQUENCE [LARGE SCALE GENOMIC DNA]</scope>
    <source>
        <strain evidence="8 9">FS5</strain>
    </source>
</reference>
<feature type="transmembrane region" description="Helical" evidence="6">
    <location>
        <begin position="148"/>
        <end position="168"/>
    </location>
</feature>
<evidence type="ECO:0000256" key="3">
    <source>
        <dbReference type="ARBA" id="ARBA00022692"/>
    </source>
</evidence>
<feature type="domain" description="EamA" evidence="7">
    <location>
        <begin position="4"/>
        <end position="135"/>
    </location>
</feature>
<dbReference type="KEGG" id="naf:GQ61_08900"/>
<evidence type="ECO:0000256" key="1">
    <source>
        <dbReference type="ARBA" id="ARBA00004141"/>
    </source>
</evidence>
<feature type="transmembrane region" description="Helical" evidence="6">
    <location>
        <begin position="245"/>
        <end position="262"/>
    </location>
</feature>
<feature type="transmembrane region" description="Helical" evidence="6">
    <location>
        <begin position="63"/>
        <end position="81"/>
    </location>
</feature>
<dbReference type="EMBL" id="CP008743">
    <property type="protein sequence ID" value="ARN85386.1"/>
    <property type="molecule type" value="Genomic_DNA"/>
</dbReference>
<keyword evidence="4 6" id="KW-1133">Transmembrane helix</keyword>
<comment type="subcellular location">
    <subcellularLocation>
        <location evidence="1">Membrane</location>
        <topology evidence="1">Multi-pass membrane protein</topology>
    </subcellularLocation>
</comment>
<comment type="similarity">
    <text evidence="2">Belongs to the EamA transporter family.</text>
</comment>
<dbReference type="InterPro" id="IPR000620">
    <property type="entry name" value="EamA_dom"/>
</dbReference>
<keyword evidence="5 6" id="KW-0472">Membrane</keyword>
<dbReference type="AlphaFoldDB" id="A0A1W6N6L1"/>
<dbReference type="PANTHER" id="PTHR32322:SF2">
    <property type="entry name" value="EAMA DOMAIN-CONTAINING PROTEIN"/>
    <property type="match status" value="1"/>
</dbReference>
<feature type="transmembrane region" description="Helical" evidence="6">
    <location>
        <begin position="87"/>
        <end position="106"/>
    </location>
</feature>
<keyword evidence="9" id="KW-1185">Reference proteome</keyword>
<dbReference type="GO" id="GO:0016020">
    <property type="term" value="C:membrane"/>
    <property type="evidence" value="ECO:0007669"/>
    <property type="project" value="UniProtKB-SubCell"/>
</dbReference>
<evidence type="ECO:0000256" key="2">
    <source>
        <dbReference type="ARBA" id="ARBA00007362"/>
    </source>
</evidence>
<feature type="transmembrane region" description="Helical" evidence="6">
    <location>
        <begin position="33"/>
        <end position="51"/>
    </location>
</feature>